<feature type="transmembrane region" description="Helical" evidence="7">
    <location>
        <begin position="117"/>
        <end position="135"/>
    </location>
</feature>
<evidence type="ECO:0000313" key="10">
    <source>
        <dbReference type="Proteomes" id="UP000546173"/>
    </source>
</evidence>
<feature type="region of interest" description="Disordered" evidence="6">
    <location>
        <begin position="292"/>
        <end position="316"/>
    </location>
</feature>
<dbReference type="Proteomes" id="UP000546173">
    <property type="component" value="Unassembled WGS sequence"/>
</dbReference>
<feature type="transmembrane region" description="Helical" evidence="7">
    <location>
        <begin position="179"/>
        <end position="196"/>
    </location>
</feature>
<comment type="caution">
    <text evidence="9">The sequence shown here is derived from an EMBL/GenBank/DDBJ whole genome shotgun (WGS) entry which is preliminary data.</text>
</comment>
<accession>A0A7X1G7N2</accession>
<evidence type="ECO:0000256" key="3">
    <source>
        <dbReference type="ARBA" id="ARBA00022692"/>
    </source>
</evidence>
<dbReference type="EMBL" id="JACMYH010000005">
    <property type="protein sequence ID" value="MBC2680016.1"/>
    <property type="molecule type" value="Genomic_DNA"/>
</dbReference>
<dbReference type="PANTHER" id="PTHR32322:SF2">
    <property type="entry name" value="EAMA DOMAIN-CONTAINING PROTEIN"/>
    <property type="match status" value="1"/>
</dbReference>
<dbReference type="GO" id="GO:0016020">
    <property type="term" value="C:membrane"/>
    <property type="evidence" value="ECO:0007669"/>
    <property type="project" value="UniProtKB-SubCell"/>
</dbReference>
<evidence type="ECO:0000256" key="6">
    <source>
        <dbReference type="SAM" id="MobiDB-lite"/>
    </source>
</evidence>
<feature type="transmembrane region" description="Helical" evidence="7">
    <location>
        <begin position="216"/>
        <end position="236"/>
    </location>
</feature>
<comment type="similarity">
    <text evidence="2">Belongs to the EamA transporter family.</text>
</comment>
<evidence type="ECO:0000256" key="7">
    <source>
        <dbReference type="SAM" id="Phobius"/>
    </source>
</evidence>
<organism evidence="9 10">
    <name type="scientific">Pseudomonas baltica</name>
    <dbReference type="NCBI Taxonomy" id="2762576"/>
    <lineage>
        <taxon>Bacteria</taxon>
        <taxon>Pseudomonadati</taxon>
        <taxon>Pseudomonadota</taxon>
        <taxon>Gammaproteobacteria</taxon>
        <taxon>Pseudomonadales</taxon>
        <taxon>Pseudomonadaceae</taxon>
        <taxon>Pseudomonas</taxon>
    </lineage>
</organism>
<dbReference type="Pfam" id="PF00892">
    <property type="entry name" value="EamA"/>
    <property type="match status" value="2"/>
</dbReference>
<evidence type="ECO:0000256" key="2">
    <source>
        <dbReference type="ARBA" id="ARBA00007362"/>
    </source>
</evidence>
<feature type="transmembrane region" description="Helical" evidence="7">
    <location>
        <begin position="243"/>
        <end position="260"/>
    </location>
</feature>
<sequence length="316" mass="33520">MNLSLYLLTVLIWGTTWIALKLQLGVVEIPVSIVYRFGLAALVLFVILLATRRLQAMGRRGHFICLAQGLCLFCVNFMCFLTASQWLPTGLIAVVFSTATLWNALNARIFLGQRITASVIGAGGLGLLGLGLLFWPELAGHDASPQTLLGLGLALLGTLCFSAGNMLSSVQQKAGLRPLTTNAWGMLYGALLLGGYCLLRGTPFTIDWSMRYVGSLLYLVIPGSVIGFTAYLTLVGRMGPERAAYCTVLFPVVALNVSAYAEGYQWTAPALGGLVLVMLGNVLVFRKGARPATPPSTGSLGAQPVPGSAALVRPSP</sequence>
<feature type="domain" description="EamA" evidence="8">
    <location>
        <begin position="149"/>
        <end position="285"/>
    </location>
</feature>
<dbReference type="AlphaFoldDB" id="A0A7X1G7N2"/>
<dbReference type="SUPFAM" id="SSF103481">
    <property type="entry name" value="Multidrug resistance efflux transporter EmrE"/>
    <property type="match status" value="2"/>
</dbReference>
<comment type="subcellular location">
    <subcellularLocation>
        <location evidence="1">Membrane</location>
        <topology evidence="1">Multi-pass membrane protein</topology>
    </subcellularLocation>
</comment>
<dbReference type="InterPro" id="IPR000620">
    <property type="entry name" value="EamA_dom"/>
</dbReference>
<keyword evidence="4 7" id="KW-1133">Transmembrane helix</keyword>
<name>A0A7X1G7N2_9PSED</name>
<evidence type="ECO:0000313" key="9">
    <source>
        <dbReference type="EMBL" id="MBC2680016.1"/>
    </source>
</evidence>
<proteinExistence type="inferred from homology"/>
<evidence type="ECO:0000259" key="8">
    <source>
        <dbReference type="Pfam" id="PF00892"/>
    </source>
</evidence>
<evidence type="ECO:0000256" key="4">
    <source>
        <dbReference type="ARBA" id="ARBA00022989"/>
    </source>
</evidence>
<dbReference type="RefSeq" id="WP_185795034.1">
    <property type="nucleotide sequence ID" value="NZ_JACMYH010000005.1"/>
</dbReference>
<keyword evidence="5 7" id="KW-0472">Membrane</keyword>
<protein>
    <submittedName>
        <fullName evidence="9">DMT family transporter</fullName>
    </submittedName>
</protein>
<feature type="transmembrane region" description="Helical" evidence="7">
    <location>
        <begin position="89"/>
        <end position="105"/>
    </location>
</feature>
<reference evidence="9 10" key="1">
    <citation type="submission" date="2020-08" db="EMBL/GenBank/DDBJ databases">
        <title>Pseudomonas sp. nov.</title>
        <authorList>
            <person name="Gieschler S."/>
            <person name="Fiedler G."/>
            <person name="Brinks E."/>
            <person name="Boehnlein C."/>
            <person name="Franz C.M.A.P."/>
            <person name="Kabisch J."/>
        </authorList>
    </citation>
    <scope>NUCLEOTIDE SEQUENCE [LARGE SCALE GENOMIC DNA]</scope>
    <source>
        <strain evidence="9 10">MBT-2</strain>
    </source>
</reference>
<feature type="transmembrane region" description="Helical" evidence="7">
    <location>
        <begin position="63"/>
        <end position="83"/>
    </location>
</feature>
<feature type="transmembrane region" description="Helical" evidence="7">
    <location>
        <begin position="31"/>
        <end position="51"/>
    </location>
</feature>
<dbReference type="PANTHER" id="PTHR32322">
    <property type="entry name" value="INNER MEMBRANE TRANSPORTER"/>
    <property type="match status" value="1"/>
</dbReference>
<feature type="transmembrane region" description="Helical" evidence="7">
    <location>
        <begin position="147"/>
        <end position="167"/>
    </location>
</feature>
<gene>
    <name evidence="9" type="ORF">H7993_16590</name>
</gene>
<evidence type="ECO:0000256" key="1">
    <source>
        <dbReference type="ARBA" id="ARBA00004141"/>
    </source>
</evidence>
<feature type="domain" description="EamA" evidence="8">
    <location>
        <begin position="5"/>
        <end position="134"/>
    </location>
</feature>
<evidence type="ECO:0000256" key="5">
    <source>
        <dbReference type="ARBA" id="ARBA00023136"/>
    </source>
</evidence>
<dbReference type="InterPro" id="IPR037185">
    <property type="entry name" value="EmrE-like"/>
</dbReference>
<dbReference type="InterPro" id="IPR050638">
    <property type="entry name" value="AA-Vitamin_Transporters"/>
</dbReference>
<feature type="transmembrane region" description="Helical" evidence="7">
    <location>
        <begin position="266"/>
        <end position="285"/>
    </location>
</feature>
<keyword evidence="3 7" id="KW-0812">Transmembrane</keyword>
<keyword evidence="10" id="KW-1185">Reference proteome</keyword>